<evidence type="ECO:0000313" key="1">
    <source>
        <dbReference type="EMBL" id="JAA55708.1"/>
    </source>
</evidence>
<name>L7LXT6_RHIPC</name>
<proteinExistence type="evidence at transcript level"/>
<reference evidence="1" key="1">
    <citation type="submission" date="2012-11" db="EMBL/GenBank/DDBJ databases">
        <authorList>
            <person name="Lucero-Rivera Y.E."/>
            <person name="Tovar-Ramirez D."/>
        </authorList>
    </citation>
    <scope>NUCLEOTIDE SEQUENCE</scope>
    <source>
        <tissue evidence="1">Salivary gland</tissue>
    </source>
</reference>
<dbReference type="AlphaFoldDB" id="L7LXT6"/>
<protein>
    <submittedName>
        <fullName evidence="1">Uncharacterized protein</fullName>
    </submittedName>
</protein>
<dbReference type="EMBL" id="GACK01009326">
    <property type="protein sequence ID" value="JAA55708.1"/>
    <property type="molecule type" value="mRNA"/>
</dbReference>
<reference evidence="1" key="2">
    <citation type="journal article" date="2015" name="J. Proteomics">
        <title>Sexual differences in the sialomes of the zebra tick, Rhipicephalus pulchellus.</title>
        <authorList>
            <person name="Tan A.W."/>
            <person name="Francischetti I.M."/>
            <person name="Slovak M."/>
            <person name="Kini R.M."/>
            <person name="Ribeiro J.M."/>
        </authorList>
    </citation>
    <scope>NUCLEOTIDE SEQUENCE</scope>
    <source>
        <tissue evidence="1">Salivary gland</tissue>
    </source>
</reference>
<sequence>MAATSMVYLGPKVHAQVHASCFLPIFVDIFADPCDLMSYTGFLGCGVTASFHSDSPTSCTCHTGILLLSTCTVSCKRTWGLHTCRRGPFSSLLSSSTFAP</sequence>
<accession>L7LXT6</accession>
<organism evidence="1">
    <name type="scientific">Rhipicephalus pulchellus</name>
    <name type="common">Yellow backed tick</name>
    <name type="synonym">Dermacentor pulchellus</name>
    <dbReference type="NCBI Taxonomy" id="72859"/>
    <lineage>
        <taxon>Eukaryota</taxon>
        <taxon>Metazoa</taxon>
        <taxon>Ecdysozoa</taxon>
        <taxon>Arthropoda</taxon>
        <taxon>Chelicerata</taxon>
        <taxon>Arachnida</taxon>
        <taxon>Acari</taxon>
        <taxon>Parasitiformes</taxon>
        <taxon>Ixodida</taxon>
        <taxon>Ixodoidea</taxon>
        <taxon>Ixodidae</taxon>
        <taxon>Rhipicephalinae</taxon>
        <taxon>Rhipicephalus</taxon>
        <taxon>Rhipicephalus</taxon>
    </lineage>
</organism>